<accession>A0A1I7U9S3</accession>
<feature type="compositionally biased region" description="Basic residues" evidence="1">
    <location>
        <begin position="27"/>
        <end position="36"/>
    </location>
</feature>
<keyword evidence="2" id="KW-1185">Reference proteome</keyword>
<proteinExistence type="predicted"/>
<feature type="compositionally biased region" description="Polar residues" evidence="1">
    <location>
        <begin position="50"/>
        <end position="77"/>
    </location>
</feature>
<organism evidence="2 3">
    <name type="scientific">Caenorhabditis tropicalis</name>
    <dbReference type="NCBI Taxonomy" id="1561998"/>
    <lineage>
        <taxon>Eukaryota</taxon>
        <taxon>Metazoa</taxon>
        <taxon>Ecdysozoa</taxon>
        <taxon>Nematoda</taxon>
        <taxon>Chromadorea</taxon>
        <taxon>Rhabditida</taxon>
        <taxon>Rhabditina</taxon>
        <taxon>Rhabditomorpha</taxon>
        <taxon>Rhabditoidea</taxon>
        <taxon>Rhabditidae</taxon>
        <taxon>Peloderinae</taxon>
        <taxon>Caenorhabditis</taxon>
    </lineage>
</organism>
<dbReference type="Proteomes" id="UP000095282">
    <property type="component" value="Unplaced"/>
</dbReference>
<evidence type="ECO:0000256" key="1">
    <source>
        <dbReference type="SAM" id="MobiDB-lite"/>
    </source>
</evidence>
<sequence length="122" mass="14024">MSFWSQKSRKTTVIHQKTDDTGDSKARKPRKPPKKPKIWDFQRSNPRKPGSQTEKTTVIQDSTNQKLLKPIQNTQKTIKPKIPGSETPNPKIPLVKNYRNLPEKTPKNPGFRGKPPRKNPFS</sequence>
<dbReference type="WBParaSite" id="Csp11.Scaffold629.g16305.t1">
    <property type="protein sequence ID" value="Csp11.Scaffold629.g16305.t1"/>
    <property type="gene ID" value="Csp11.Scaffold629.g16305"/>
</dbReference>
<evidence type="ECO:0000313" key="2">
    <source>
        <dbReference type="Proteomes" id="UP000095282"/>
    </source>
</evidence>
<feature type="compositionally biased region" description="Basic and acidic residues" evidence="1">
    <location>
        <begin position="16"/>
        <end position="26"/>
    </location>
</feature>
<reference evidence="3" key="1">
    <citation type="submission" date="2016-11" db="UniProtKB">
        <authorList>
            <consortium name="WormBaseParasite"/>
        </authorList>
    </citation>
    <scope>IDENTIFICATION</scope>
</reference>
<dbReference type="AlphaFoldDB" id="A0A1I7U9S3"/>
<name>A0A1I7U9S3_9PELO</name>
<protein>
    <submittedName>
        <fullName evidence="3">BUD13 homolog</fullName>
    </submittedName>
</protein>
<feature type="region of interest" description="Disordered" evidence="1">
    <location>
        <begin position="1"/>
        <end position="122"/>
    </location>
</feature>
<evidence type="ECO:0000313" key="3">
    <source>
        <dbReference type="WBParaSite" id="Csp11.Scaffold629.g16305.t1"/>
    </source>
</evidence>